<name>A0A8D8TPS7_9HEMI</name>
<proteinExistence type="predicted"/>
<organism evidence="1">
    <name type="scientific">Cacopsylla melanoneura</name>
    <dbReference type="NCBI Taxonomy" id="428564"/>
    <lineage>
        <taxon>Eukaryota</taxon>
        <taxon>Metazoa</taxon>
        <taxon>Ecdysozoa</taxon>
        <taxon>Arthropoda</taxon>
        <taxon>Hexapoda</taxon>
        <taxon>Insecta</taxon>
        <taxon>Pterygota</taxon>
        <taxon>Neoptera</taxon>
        <taxon>Paraneoptera</taxon>
        <taxon>Hemiptera</taxon>
        <taxon>Sternorrhyncha</taxon>
        <taxon>Psylloidea</taxon>
        <taxon>Psyllidae</taxon>
        <taxon>Psyllinae</taxon>
        <taxon>Cacopsylla</taxon>
    </lineage>
</organism>
<reference evidence="1" key="1">
    <citation type="submission" date="2021-05" db="EMBL/GenBank/DDBJ databases">
        <authorList>
            <person name="Alioto T."/>
            <person name="Alioto T."/>
            <person name="Gomez Garrido J."/>
        </authorList>
    </citation>
    <scope>NUCLEOTIDE SEQUENCE</scope>
</reference>
<evidence type="ECO:0000313" key="1">
    <source>
        <dbReference type="EMBL" id="CAG6689231.1"/>
    </source>
</evidence>
<sequence>MWPKSVSVLCLEFNKKALRLIKKSRTFSNFMMCTNFAIGLISVLSASRVHRIFLKISYKKTPTQAQRLSVSFNYFTVGSTSELTYTYYTILVGCFFMLDPKTRLIIYED</sequence>
<accession>A0A8D8TPS7</accession>
<dbReference type="EMBL" id="HBUF01290983">
    <property type="protein sequence ID" value="CAG6689231.1"/>
    <property type="molecule type" value="Transcribed_RNA"/>
</dbReference>
<protein>
    <submittedName>
        <fullName evidence="1">Uncharacterized protein</fullName>
    </submittedName>
</protein>
<dbReference type="AlphaFoldDB" id="A0A8D8TPS7"/>